<name>A0A816HC37_ADIRI</name>
<dbReference type="Gene3D" id="1.20.1070.10">
    <property type="entry name" value="Rhodopsin 7-helix transmembrane proteins"/>
    <property type="match status" value="1"/>
</dbReference>
<keyword evidence="4 5" id="KW-0472">Membrane</keyword>
<sequence>MKYYHLPCQDSLLNLSCFYDKIQLCFCYNHYGRRLTNCFEYNHTKTSNCPKDGECQNNGICFQAGTECTTRSTCFCDSCFYGKRCQSNTNGFSLSLDNILGYHIQPVNKIINQSTIIKISIILNILFIILGLINGICTMITFKNKKLREIGCGLYLLCSSVTTLIITVLFGLKFWIFICAQTSLITNRLFLQIQCISLDYLLRVFLHIDQWLNACIACERGINIIKGVHFSRKKSKQAAKLGMILLLIFNVLIFIHEPIYRHLIDEFDEETKRIWCIVTYSSNLQTYNTIIGTFQFFVPFLINLVSALILITKKSLNQANIQK</sequence>
<protein>
    <recommendedName>
        <fullName evidence="6">G-protein coupled receptors family 1 profile domain-containing protein</fullName>
    </recommendedName>
</protein>
<evidence type="ECO:0000256" key="1">
    <source>
        <dbReference type="ARBA" id="ARBA00004370"/>
    </source>
</evidence>
<organism evidence="7 8">
    <name type="scientific">Adineta ricciae</name>
    <name type="common">Rotifer</name>
    <dbReference type="NCBI Taxonomy" id="249248"/>
    <lineage>
        <taxon>Eukaryota</taxon>
        <taxon>Metazoa</taxon>
        <taxon>Spiralia</taxon>
        <taxon>Gnathifera</taxon>
        <taxon>Rotifera</taxon>
        <taxon>Eurotatoria</taxon>
        <taxon>Bdelloidea</taxon>
        <taxon>Adinetida</taxon>
        <taxon>Adinetidae</taxon>
        <taxon>Adineta</taxon>
    </lineage>
</organism>
<dbReference type="GO" id="GO:0016020">
    <property type="term" value="C:membrane"/>
    <property type="evidence" value="ECO:0007669"/>
    <property type="project" value="UniProtKB-SubCell"/>
</dbReference>
<evidence type="ECO:0000259" key="6">
    <source>
        <dbReference type="PROSITE" id="PS50262"/>
    </source>
</evidence>
<dbReference type="Proteomes" id="UP000663828">
    <property type="component" value="Unassembled WGS sequence"/>
</dbReference>
<keyword evidence="2 5" id="KW-0812">Transmembrane</keyword>
<evidence type="ECO:0000256" key="3">
    <source>
        <dbReference type="ARBA" id="ARBA00022989"/>
    </source>
</evidence>
<keyword evidence="8" id="KW-1185">Reference proteome</keyword>
<comment type="caution">
    <text evidence="7">The sequence shown here is derived from an EMBL/GenBank/DDBJ whole genome shotgun (WGS) entry which is preliminary data.</text>
</comment>
<proteinExistence type="predicted"/>
<dbReference type="InterPro" id="IPR000742">
    <property type="entry name" value="EGF"/>
</dbReference>
<dbReference type="InterPro" id="IPR017452">
    <property type="entry name" value="GPCR_Rhodpsn_7TM"/>
</dbReference>
<evidence type="ECO:0000256" key="5">
    <source>
        <dbReference type="SAM" id="Phobius"/>
    </source>
</evidence>
<keyword evidence="3 5" id="KW-1133">Transmembrane helix</keyword>
<comment type="subcellular location">
    <subcellularLocation>
        <location evidence="1">Membrane</location>
    </subcellularLocation>
</comment>
<evidence type="ECO:0000313" key="7">
    <source>
        <dbReference type="EMBL" id="CAF1686248.1"/>
    </source>
</evidence>
<dbReference type="InterPro" id="IPR000276">
    <property type="entry name" value="GPCR_Rhodpsn"/>
</dbReference>
<dbReference type="GO" id="GO:0004930">
    <property type="term" value="F:G protein-coupled receptor activity"/>
    <property type="evidence" value="ECO:0007669"/>
    <property type="project" value="InterPro"/>
</dbReference>
<evidence type="ECO:0000256" key="4">
    <source>
        <dbReference type="ARBA" id="ARBA00023136"/>
    </source>
</evidence>
<feature type="transmembrane region" description="Helical" evidence="5">
    <location>
        <begin position="238"/>
        <end position="256"/>
    </location>
</feature>
<feature type="non-terminal residue" evidence="7">
    <location>
        <position position="323"/>
    </location>
</feature>
<accession>A0A816HC37</accession>
<dbReference type="Pfam" id="PF00001">
    <property type="entry name" value="7tm_1"/>
    <property type="match status" value="1"/>
</dbReference>
<evidence type="ECO:0000256" key="2">
    <source>
        <dbReference type="ARBA" id="ARBA00022692"/>
    </source>
</evidence>
<feature type="transmembrane region" description="Helical" evidence="5">
    <location>
        <begin position="290"/>
        <end position="311"/>
    </location>
</feature>
<evidence type="ECO:0000313" key="8">
    <source>
        <dbReference type="Proteomes" id="UP000663828"/>
    </source>
</evidence>
<feature type="domain" description="G-protein coupled receptors family 1 profile" evidence="6">
    <location>
        <begin position="133"/>
        <end position="323"/>
    </location>
</feature>
<dbReference type="EMBL" id="CAJNOR010016913">
    <property type="protein sequence ID" value="CAF1686248.1"/>
    <property type="molecule type" value="Genomic_DNA"/>
</dbReference>
<dbReference type="AlphaFoldDB" id="A0A816HC37"/>
<feature type="transmembrane region" description="Helical" evidence="5">
    <location>
        <begin position="154"/>
        <end position="177"/>
    </location>
</feature>
<feature type="transmembrane region" description="Helical" evidence="5">
    <location>
        <begin position="121"/>
        <end position="142"/>
    </location>
</feature>
<dbReference type="SUPFAM" id="SSF81321">
    <property type="entry name" value="Family A G protein-coupled receptor-like"/>
    <property type="match status" value="1"/>
</dbReference>
<gene>
    <name evidence="7" type="ORF">XAT740_LOCUS62002</name>
</gene>
<reference evidence="7" key="1">
    <citation type="submission" date="2021-02" db="EMBL/GenBank/DDBJ databases">
        <authorList>
            <person name="Nowell W R."/>
        </authorList>
    </citation>
    <scope>NUCLEOTIDE SEQUENCE</scope>
</reference>
<dbReference type="PROSITE" id="PS50262">
    <property type="entry name" value="G_PROTEIN_RECEP_F1_2"/>
    <property type="match status" value="1"/>
</dbReference>
<dbReference type="PROSITE" id="PS00022">
    <property type="entry name" value="EGF_1"/>
    <property type="match status" value="1"/>
</dbReference>